<evidence type="ECO:0000256" key="5">
    <source>
        <dbReference type="ARBA" id="ARBA00022989"/>
    </source>
</evidence>
<feature type="transmembrane region" description="Helical" evidence="8">
    <location>
        <begin position="46"/>
        <end position="68"/>
    </location>
</feature>
<feature type="transmembrane region" description="Helical" evidence="8">
    <location>
        <begin position="168"/>
        <end position="188"/>
    </location>
</feature>
<dbReference type="InterPro" id="IPR011701">
    <property type="entry name" value="MFS"/>
</dbReference>
<comment type="caution">
    <text evidence="10">The sequence shown here is derived from an EMBL/GenBank/DDBJ whole genome shotgun (WGS) entry which is preliminary data.</text>
</comment>
<dbReference type="InterPro" id="IPR020846">
    <property type="entry name" value="MFS_dom"/>
</dbReference>
<keyword evidence="4 8" id="KW-0812">Transmembrane</keyword>
<evidence type="ECO:0000259" key="9">
    <source>
        <dbReference type="PROSITE" id="PS50850"/>
    </source>
</evidence>
<organism evidence="10 11">
    <name type="scientific">Citricoccus parietis</name>
    <dbReference type="NCBI Taxonomy" id="592307"/>
    <lineage>
        <taxon>Bacteria</taxon>
        <taxon>Bacillati</taxon>
        <taxon>Actinomycetota</taxon>
        <taxon>Actinomycetes</taxon>
        <taxon>Micrococcales</taxon>
        <taxon>Micrococcaceae</taxon>
        <taxon>Citricoccus</taxon>
    </lineage>
</organism>
<proteinExistence type="predicted"/>
<evidence type="ECO:0000313" key="10">
    <source>
        <dbReference type="EMBL" id="MFC0249458.1"/>
    </source>
</evidence>
<keyword evidence="5 8" id="KW-1133">Transmembrane helix</keyword>
<dbReference type="Proteomes" id="UP001589766">
    <property type="component" value="Unassembled WGS sequence"/>
</dbReference>
<reference evidence="10 11" key="1">
    <citation type="submission" date="2024-09" db="EMBL/GenBank/DDBJ databases">
        <authorList>
            <person name="Sun Q."/>
            <person name="Mori K."/>
        </authorList>
    </citation>
    <scope>NUCLEOTIDE SEQUENCE [LARGE SCALE GENOMIC DNA]</scope>
    <source>
        <strain evidence="10 11">CCM 7609</strain>
    </source>
</reference>
<gene>
    <name evidence="10" type="ORF">ACFFIO_13210</name>
</gene>
<evidence type="ECO:0000256" key="8">
    <source>
        <dbReference type="SAM" id="Phobius"/>
    </source>
</evidence>
<comment type="subcellular location">
    <subcellularLocation>
        <location evidence="1">Cell membrane</location>
        <topology evidence="1">Multi-pass membrane protein</topology>
    </subcellularLocation>
</comment>
<dbReference type="InterPro" id="IPR050171">
    <property type="entry name" value="MFS_Transporters"/>
</dbReference>
<feature type="transmembrane region" description="Helical" evidence="8">
    <location>
        <begin position="362"/>
        <end position="381"/>
    </location>
</feature>
<feature type="transmembrane region" description="Helical" evidence="8">
    <location>
        <begin position="140"/>
        <end position="162"/>
    </location>
</feature>
<feature type="transmembrane region" description="Helical" evidence="8">
    <location>
        <begin position="234"/>
        <end position="254"/>
    </location>
</feature>
<feature type="transmembrane region" description="Helical" evidence="8">
    <location>
        <begin position="322"/>
        <end position="341"/>
    </location>
</feature>
<evidence type="ECO:0000256" key="6">
    <source>
        <dbReference type="ARBA" id="ARBA00023136"/>
    </source>
</evidence>
<keyword evidence="6 8" id="KW-0472">Membrane</keyword>
<evidence type="ECO:0000313" key="11">
    <source>
        <dbReference type="Proteomes" id="UP001589766"/>
    </source>
</evidence>
<evidence type="ECO:0000256" key="1">
    <source>
        <dbReference type="ARBA" id="ARBA00004651"/>
    </source>
</evidence>
<feature type="transmembrane region" description="Helical" evidence="8">
    <location>
        <begin position="387"/>
        <end position="407"/>
    </location>
</feature>
<evidence type="ECO:0000256" key="2">
    <source>
        <dbReference type="ARBA" id="ARBA00022448"/>
    </source>
</evidence>
<feature type="transmembrane region" description="Helical" evidence="8">
    <location>
        <begin position="266"/>
        <end position="287"/>
    </location>
</feature>
<evidence type="ECO:0000256" key="3">
    <source>
        <dbReference type="ARBA" id="ARBA00022475"/>
    </source>
</evidence>
<feature type="transmembrane region" description="Helical" evidence="8">
    <location>
        <begin position="106"/>
        <end position="128"/>
    </location>
</feature>
<dbReference type="PROSITE" id="PS50850">
    <property type="entry name" value="MFS"/>
    <property type="match status" value="1"/>
</dbReference>
<sequence>MGEVEAAKTVPRPVPRITGFLATVIVFSAVNAPTMLYAAWRTEMGFSATVQTLVFAVYVAGLIPGLLVTGRLLSRYSARSLLLVATVVSVAGALALSVAADPGLLLAARAVQGLALGAVMSASSAALYSAVPSRPRSFTALLVTLTAIVGACLGPIGAGLLADASGGTTVPMLAAAGAVAVAAVLLLAHGRSALPALPSTVGPTPAPPVPQPAAAPQPVSEAVTAPSPAPRSHLMISLTAGTSWAMAGLYQSVGPSIIGTALGIDSLTLLGLIVATMLAVAGLVQVLSHRMPILLGRRLGLSFLMVGIGGFAAMLATGQVWLAVIAAVGAGIGHGFTYLSATQEMGELNRREPVRAAANMSRYFTVAYLCMAVFTVALGMVGDLWAMVPAAMALLGLLAAGCVAMLFSGGHPTGGPAAA</sequence>
<feature type="transmembrane region" description="Helical" evidence="8">
    <location>
        <begin position="20"/>
        <end position="40"/>
    </location>
</feature>
<dbReference type="Gene3D" id="1.20.1250.20">
    <property type="entry name" value="MFS general substrate transporter like domains"/>
    <property type="match status" value="1"/>
</dbReference>
<dbReference type="PANTHER" id="PTHR23517">
    <property type="entry name" value="RESISTANCE PROTEIN MDTM, PUTATIVE-RELATED-RELATED"/>
    <property type="match status" value="1"/>
</dbReference>
<dbReference type="InterPro" id="IPR036259">
    <property type="entry name" value="MFS_trans_sf"/>
</dbReference>
<keyword evidence="11" id="KW-1185">Reference proteome</keyword>
<keyword evidence="3" id="KW-1003">Cell membrane</keyword>
<dbReference type="EMBL" id="JBHLWH010000039">
    <property type="protein sequence ID" value="MFC0249458.1"/>
    <property type="molecule type" value="Genomic_DNA"/>
</dbReference>
<keyword evidence="2" id="KW-0813">Transport</keyword>
<feature type="compositionally biased region" description="Pro residues" evidence="7">
    <location>
        <begin position="204"/>
        <end position="215"/>
    </location>
</feature>
<name>A0ABV6F7H9_9MICC</name>
<protein>
    <submittedName>
        <fullName evidence="10">MFS transporter</fullName>
    </submittedName>
</protein>
<dbReference type="Pfam" id="PF07690">
    <property type="entry name" value="MFS_1"/>
    <property type="match status" value="1"/>
</dbReference>
<dbReference type="RefSeq" id="WP_378042469.1">
    <property type="nucleotide sequence ID" value="NZ_JBHLWH010000039.1"/>
</dbReference>
<dbReference type="SUPFAM" id="SSF103473">
    <property type="entry name" value="MFS general substrate transporter"/>
    <property type="match status" value="1"/>
</dbReference>
<feature type="transmembrane region" description="Helical" evidence="8">
    <location>
        <begin position="299"/>
        <end position="316"/>
    </location>
</feature>
<evidence type="ECO:0000256" key="7">
    <source>
        <dbReference type="SAM" id="MobiDB-lite"/>
    </source>
</evidence>
<evidence type="ECO:0000256" key="4">
    <source>
        <dbReference type="ARBA" id="ARBA00022692"/>
    </source>
</evidence>
<feature type="domain" description="Major facilitator superfamily (MFS) profile" evidence="9">
    <location>
        <begin position="1"/>
        <end position="419"/>
    </location>
</feature>
<feature type="region of interest" description="Disordered" evidence="7">
    <location>
        <begin position="203"/>
        <end position="222"/>
    </location>
</feature>
<feature type="transmembrane region" description="Helical" evidence="8">
    <location>
        <begin position="80"/>
        <end position="100"/>
    </location>
</feature>
<accession>A0ABV6F7H9</accession>